<reference evidence="3" key="1">
    <citation type="journal article" date="2021" name="ISME J.">
        <title>Evolutionary origin and ecological implication of a unique nif island in free-living Bradyrhizobium lineages.</title>
        <authorList>
            <person name="Tao J."/>
        </authorList>
    </citation>
    <scope>NUCLEOTIDE SEQUENCE [LARGE SCALE GENOMIC DNA]</scope>
    <source>
        <strain evidence="3">SZCCT0094</strain>
    </source>
</reference>
<evidence type="ECO:0000313" key="2">
    <source>
        <dbReference type="EMBL" id="MBR1135310.1"/>
    </source>
</evidence>
<feature type="compositionally biased region" description="Basic and acidic residues" evidence="1">
    <location>
        <begin position="1"/>
        <end position="19"/>
    </location>
</feature>
<organism evidence="2 3">
    <name type="scientific">Bradyrhizobium denitrificans</name>
    <dbReference type="NCBI Taxonomy" id="2734912"/>
    <lineage>
        <taxon>Bacteria</taxon>
        <taxon>Pseudomonadati</taxon>
        <taxon>Pseudomonadota</taxon>
        <taxon>Alphaproteobacteria</taxon>
        <taxon>Hyphomicrobiales</taxon>
        <taxon>Nitrobacteraceae</taxon>
        <taxon>Bradyrhizobium</taxon>
    </lineage>
</organism>
<dbReference type="EMBL" id="JAFCLK010000005">
    <property type="protein sequence ID" value="MBR1135310.1"/>
    <property type="molecule type" value="Genomic_DNA"/>
</dbReference>
<feature type="region of interest" description="Disordered" evidence="1">
    <location>
        <begin position="61"/>
        <end position="80"/>
    </location>
</feature>
<evidence type="ECO:0000256" key="1">
    <source>
        <dbReference type="SAM" id="MobiDB-lite"/>
    </source>
</evidence>
<protein>
    <recommendedName>
        <fullName evidence="4">Transposase</fullName>
    </recommendedName>
</protein>
<feature type="region of interest" description="Disordered" evidence="1">
    <location>
        <begin position="1"/>
        <end position="21"/>
    </location>
</feature>
<comment type="caution">
    <text evidence="2">The sequence shown here is derived from an EMBL/GenBank/DDBJ whole genome shotgun (WGS) entry which is preliminary data.</text>
</comment>
<feature type="compositionally biased region" description="Basic and acidic residues" evidence="1">
    <location>
        <begin position="62"/>
        <end position="80"/>
    </location>
</feature>
<accession>A0ABS5G258</accession>
<keyword evidence="3" id="KW-1185">Reference proteome</keyword>
<proteinExistence type="predicted"/>
<sequence length="80" mass="8927">MKEPGLDGRHRDKDGEISRKHGNTLVGTLRKIYGKSFAAGYPEATKLSDVLMQLNETSLSQLRRDHGTGHLDHKLKEASK</sequence>
<gene>
    <name evidence="2" type="ORF">JQ619_06005</name>
</gene>
<evidence type="ECO:0000313" key="3">
    <source>
        <dbReference type="Proteomes" id="UP001314635"/>
    </source>
</evidence>
<dbReference type="Proteomes" id="UP001314635">
    <property type="component" value="Unassembled WGS sequence"/>
</dbReference>
<dbReference type="RefSeq" id="WP_012041288.1">
    <property type="nucleotide sequence ID" value="NZ_JABFDP010000001.1"/>
</dbReference>
<evidence type="ECO:0008006" key="4">
    <source>
        <dbReference type="Google" id="ProtNLM"/>
    </source>
</evidence>
<name>A0ABS5G258_9BRAD</name>